<sequence>MVMSAIEKDSSPALSLSNVLFRWQGGQAACLDIEHFSISKGESVFLYGPSGSGKSTLLSLAGGIITPQRGQITVLGSDLGSLSGAARDRFRVDHAGFIFQQFNLIPYLSMLENVLLPCRLSQRRQQRASAAHGSTREAAMALLNTLGLDADLYQRHVTGLSIGQQQRVAAARALIGQPEIIIADEPTSALDADRQRDFIALILEQCVSHGSSLLFVSHDHRLASQFSRELDLQKINRVEHH</sequence>
<keyword evidence="2" id="KW-0472">Membrane</keyword>
<evidence type="ECO:0000256" key="4">
    <source>
        <dbReference type="ARBA" id="ARBA00022840"/>
    </source>
</evidence>
<feature type="domain" description="ABC transporter" evidence="5">
    <location>
        <begin position="14"/>
        <end position="241"/>
    </location>
</feature>
<evidence type="ECO:0000256" key="3">
    <source>
        <dbReference type="ARBA" id="ARBA00022741"/>
    </source>
</evidence>
<dbReference type="Gene3D" id="3.40.50.300">
    <property type="entry name" value="P-loop containing nucleotide triphosphate hydrolases"/>
    <property type="match status" value="1"/>
</dbReference>
<dbReference type="SMART" id="SM00382">
    <property type="entry name" value="AAA"/>
    <property type="match status" value="1"/>
</dbReference>
<dbReference type="InterPro" id="IPR027417">
    <property type="entry name" value="P-loop_NTPase"/>
</dbReference>
<keyword evidence="7" id="KW-1185">Reference proteome</keyword>
<name>A0ABR6Z8J4_9BURK</name>
<keyword evidence="4 6" id="KW-0067">ATP-binding</keyword>
<dbReference type="InterPro" id="IPR015854">
    <property type="entry name" value="ABC_transpr_LolD-like"/>
</dbReference>
<evidence type="ECO:0000259" key="5">
    <source>
        <dbReference type="PROSITE" id="PS50893"/>
    </source>
</evidence>
<protein>
    <submittedName>
        <fullName evidence="6">ABC transporter ATP-binding protein</fullName>
    </submittedName>
</protein>
<evidence type="ECO:0000256" key="2">
    <source>
        <dbReference type="ARBA" id="ARBA00022475"/>
    </source>
</evidence>
<gene>
    <name evidence="6" type="ORF">H8L47_10995</name>
</gene>
<dbReference type="InterPro" id="IPR003593">
    <property type="entry name" value="AAA+_ATPase"/>
</dbReference>
<evidence type="ECO:0000256" key="1">
    <source>
        <dbReference type="ARBA" id="ARBA00022448"/>
    </source>
</evidence>
<proteinExistence type="predicted"/>
<keyword evidence="3" id="KW-0547">Nucleotide-binding</keyword>
<accession>A0ABR6Z8J4</accession>
<evidence type="ECO:0000313" key="7">
    <source>
        <dbReference type="Proteomes" id="UP000646911"/>
    </source>
</evidence>
<comment type="caution">
    <text evidence="6">The sequence shown here is derived from an EMBL/GenBank/DDBJ whole genome shotgun (WGS) entry which is preliminary data.</text>
</comment>
<dbReference type="CDD" id="cd03255">
    <property type="entry name" value="ABC_MJ0796_LolCDE_FtsE"/>
    <property type="match status" value="1"/>
</dbReference>
<dbReference type="GO" id="GO:0005524">
    <property type="term" value="F:ATP binding"/>
    <property type="evidence" value="ECO:0007669"/>
    <property type="project" value="UniProtKB-KW"/>
</dbReference>
<dbReference type="PANTHER" id="PTHR24220:SF611">
    <property type="entry name" value="ATP-BINDING COMPONENT OF ABC TRANSPORTER-RELATED"/>
    <property type="match status" value="1"/>
</dbReference>
<keyword evidence="1" id="KW-0813">Transport</keyword>
<keyword evidence="2" id="KW-1003">Cell membrane</keyword>
<dbReference type="InterPro" id="IPR003439">
    <property type="entry name" value="ABC_transporter-like_ATP-bd"/>
</dbReference>
<dbReference type="SUPFAM" id="SSF52540">
    <property type="entry name" value="P-loop containing nucleoside triphosphate hydrolases"/>
    <property type="match status" value="1"/>
</dbReference>
<dbReference type="Proteomes" id="UP000646911">
    <property type="component" value="Unassembled WGS sequence"/>
</dbReference>
<reference evidence="6 7" key="1">
    <citation type="submission" date="2020-08" db="EMBL/GenBank/DDBJ databases">
        <title>Novel species isolated from subtropical streams in China.</title>
        <authorList>
            <person name="Lu H."/>
        </authorList>
    </citation>
    <scope>NUCLEOTIDE SEQUENCE [LARGE SCALE GENOMIC DNA]</scope>
    <source>
        <strain evidence="6 7">NL8W</strain>
    </source>
</reference>
<organism evidence="6 7">
    <name type="scientific">Undibacterium umbellatum</name>
    <dbReference type="NCBI Taxonomy" id="2762300"/>
    <lineage>
        <taxon>Bacteria</taxon>
        <taxon>Pseudomonadati</taxon>
        <taxon>Pseudomonadota</taxon>
        <taxon>Betaproteobacteria</taxon>
        <taxon>Burkholderiales</taxon>
        <taxon>Oxalobacteraceae</taxon>
        <taxon>Undibacterium</taxon>
    </lineage>
</organism>
<dbReference type="InterPro" id="IPR017911">
    <property type="entry name" value="MacB-like_ATP-bd"/>
</dbReference>
<dbReference type="Pfam" id="PF00005">
    <property type="entry name" value="ABC_tran"/>
    <property type="match status" value="1"/>
</dbReference>
<evidence type="ECO:0000313" key="6">
    <source>
        <dbReference type="EMBL" id="MBC3908082.1"/>
    </source>
</evidence>
<dbReference type="PROSITE" id="PS50893">
    <property type="entry name" value="ABC_TRANSPORTER_2"/>
    <property type="match status" value="1"/>
</dbReference>
<dbReference type="RefSeq" id="WP_186953631.1">
    <property type="nucleotide sequence ID" value="NZ_JACOFX010000004.1"/>
</dbReference>
<dbReference type="PANTHER" id="PTHR24220">
    <property type="entry name" value="IMPORT ATP-BINDING PROTEIN"/>
    <property type="match status" value="1"/>
</dbReference>
<dbReference type="EMBL" id="JACOFX010000004">
    <property type="protein sequence ID" value="MBC3908082.1"/>
    <property type="molecule type" value="Genomic_DNA"/>
</dbReference>